<dbReference type="Proteomes" id="UP000239560">
    <property type="component" value="Unassembled WGS sequence"/>
</dbReference>
<sequence length="503" mass="55081">MRLLLSSALAVLLAGLYYRYMLEDDMPVPVEGQRDFFLFGSPISHSLSPLAHNTVFEQLGLDATHRYRLHETPNFSDRSVQRLLRSPSFAGAAVTMPHKVEAMKYMDSLATEVKEIGSMNTVVVSGKVVEGGKERQKLEGRNTDVDGIKRALLASLPLEQQGKAKPFGEGRSAIIIGGGGTTRAAVYALSTMGLSPLWLINRDPKETAAIISTPSFAKYDLRALEREEQWTEEEAERVACGVGAIPSFEPVTEGEKNVYRLAEKVFSTSGNRPRVRPLLEMAYKPHITLMYKLAEKHGWQPIGGESFTLPHPILLALLVDTVSPCRHRGARQPSIRARRLLARALARHTRRRTATTRAEGGGRSCGGPRTGGCRCASHCVGFSLLYCLQSYARLDISRTLACVRGRPDAARRFRRSGESAFVISLALLLFARRSSALRTRSTWSSTTSSFSSSSPSSRRKTKTPSSPSAAKDSPKSPTAPTKSWVRLSSMRARQGTSTGCIGS</sequence>
<evidence type="ECO:0000313" key="4">
    <source>
        <dbReference type="EMBL" id="PRQ75653.1"/>
    </source>
</evidence>
<organism evidence="4 5">
    <name type="scientific">Rhodotorula toruloides</name>
    <name type="common">Yeast</name>
    <name type="synonym">Rhodosporidium toruloides</name>
    <dbReference type="NCBI Taxonomy" id="5286"/>
    <lineage>
        <taxon>Eukaryota</taxon>
        <taxon>Fungi</taxon>
        <taxon>Dikarya</taxon>
        <taxon>Basidiomycota</taxon>
        <taxon>Pucciniomycotina</taxon>
        <taxon>Microbotryomycetes</taxon>
        <taxon>Sporidiobolales</taxon>
        <taxon>Sporidiobolaceae</taxon>
        <taxon>Rhodotorula</taxon>
    </lineage>
</organism>
<dbReference type="SUPFAM" id="SSF53223">
    <property type="entry name" value="Aminoacid dehydrogenase-like, N-terminal domain"/>
    <property type="match status" value="1"/>
</dbReference>
<name>A0A2T0ACD5_RHOTO</name>
<evidence type="ECO:0000256" key="2">
    <source>
        <dbReference type="SAM" id="SignalP"/>
    </source>
</evidence>
<dbReference type="InterPro" id="IPR046346">
    <property type="entry name" value="Aminoacid_DH-like_N_sf"/>
</dbReference>
<feature type="domain" description="Shikimate dehydrogenase substrate binding N-terminal" evidence="3">
    <location>
        <begin position="38"/>
        <end position="122"/>
    </location>
</feature>
<dbReference type="InterPro" id="IPR036291">
    <property type="entry name" value="NAD(P)-bd_dom_sf"/>
</dbReference>
<dbReference type="GO" id="GO:0009423">
    <property type="term" value="P:chorismate biosynthetic process"/>
    <property type="evidence" value="ECO:0007669"/>
    <property type="project" value="TreeGrafter"/>
</dbReference>
<evidence type="ECO:0000313" key="5">
    <source>
        <dbReference type="Proteomes" id="UP000239560"/>
    </source>
</evidence>
<gene>
    <name evidence="4" type="ORF">AAT19DRAFT_13710</name>
</gene>
<dbReference type="PANTHER" id="PTHR21089">
    <property type="entry name" value="SHIKIMATE DEHYDROGENASE"/>
    <property type="match status" value="1"/>
</dbReference>
<dbReference type="InterPro" id="IPR022893">
    <property type="entry name" value="Shikimate_DH_fam"/>
</dbReference>
<comment type="caution">
    <text evidence="4">The sequence shown here is derived from an EMBL/GenBank/DDBJ whole genome shotgun (WGS) entry which is preliminary data.</text>
</comment>
<feature type="region of interest" description="Disordered" evidence="1">
    <location>
        <begin position="444"/>
        <end position="503"/>
    </location>
</feature>
<protein>
    <recommendedName>
        <fullName evidence="3">Shikimate dehydrogenase substrate binding N-terminal domain-containing protein</fullName>
    </recommendedName>
</protein>
<feature type="compositionally biased region" description="Polar residues" evidence="1">
    <location>
        <begin position="494"/>
        <end position="503"/>
    </location>
</feature>
<dbReference type="OrthoDB" id="204377at2759"/>
<evidence type="ECO:0000259" key="3">
    <source>
        <dbReference type="Pfam" id="PF08501"/>
    </source>
</evidence>
<dbReference type="Pfam" id="PF08501">
    <property type="entry name" value="Shikimate_dh_N"/>
    <property type="match status" value="1"/>
</dbReference>
<dbReference type="AlphaFoldDB" id="A0A2T0ACD5"/>
<dbReference type="Gene3D" id="3.40.50.720">
    <property type="entry name" value="NAD(P)-binding Rossmann-like Domain"/>
    <property type="match status" value="1"/>
</dbReference>
<dbReference type="Gene3D" id="3.40.50.10860">
    <property type="entry name" value="Leucine Dehydrogenase, chain A, domain 1"/>
    <property type="match status" value="1"/>
</dbReference>
<reference evidence="4 5" key="1">
    <citation type="journal article" date="2018" name="Elife">
        <title>Functional genomics of lipid metabolism in the oleaginous yeast Rhodosporidium toruloides.</title>
        <authorList>
            <person name="Coradetti S.T."/>
            <person name="Pinel D."/>
            <person name="Geiselman G."/>
            <person name="Ito M."/>
            <person name="Mondo S."/>
            <person name="Reilly M.C."/>
            <person name="Cheng Y.F."/>
            <person name="Bauer S."/>
            <person name="Grigoriev I."/>
            <person name="Gladden J.M."/>
            <person name="Simmons B.A."/>
            <person name="Brem R."/>
            <person name="Arkin A.P."/>
            <person name="Skerker J.M."/>
        </authorList>
    </citation>
    <scope>NUCLEOTIDE SEQUENCE [LARGE SCALE GENOMIC DNA]</scope>
    <source>
        <strain evidence="4 5">NBRC 0880</strain>
    </source>
</reference>
<feature type="compositionally biased region" description="Low complexity" evidence="1">
    <location>
        <begin position="444"/>
        <end position="456"/>
    </location>
</feature>
<dbReference type="EMBL" id="LCTV02000004">
    <property type="protein sequence ID" value="PRQ75653.1"/>
    <property type="molecule type" value="Genomic_DNA"/>
</dbReference>
<proteinExistence type="predicted"/>
<keyword evidence="2" id="KW-0732">Signal</keyword>
<feature type="signal peptide" evidence="2">
    <location>
        <begin position="1"/>
        <end position="23"/>
    </location>
</feature>
<feature type="chain" id="PRO_5015606406" description="Shikimate dehydrogenase substrate binding N-terminal domain-containing protein" evidence="2">
    <location>
        <begin position="24"/>
        <end position="503"/>
    </location>
</feature>
<feature type="compositionally biased region" description="Low complexity" evidence="1">
    <location>
        <begin position="463"/>
        <end position="480"/>
    </location>
</feature>
<dbReference type="SUPFAM" id="SSF51735">
    <property type="entry name" value="NAD(P)-binding Rossmann-fold domains"/>
    <property type="match status" value="1"/>
</dbReference>
<dbReference type="PANTHER" id="PTHR21089:SF1">
    <property type="entry name" value="BIFUNCTIONAL 3-DEHYDROQUINATE DEHYDRATASE_SHIKIMATE DEHYDROGENASE, CHLOROPLASTIC"/>
    <property type="match status" value="1"/>
</dbReference>
<evidence type="ECO:0000256" key="1">
    <source>
        <dbReference type="SAM" id="MobiDB-lite"/>
    </source>
</evidence>
<dbReference type="InterPro" id="IPR013708">
    <property type="entry name" value="Shikimate_DH-bd_N"/>
</dbReference>
<dbReference type="GO" id="GO:0019632">
    <property type="term" value="P:shikimate metabolic process"/>
    <property type="evidence" value="ECO:0007669"/>
    <property type="project" value="TreeGrafter"/>
</dbReference>
<dbReference type="GO" id="GO:0004764">
    <property type="term" value="F:shikimate 3-dehydrogenase (NADP+) activity"/>
    <property type="evidence" value="ECO:0007669"/>
    <property type="project" value="InterPro"/>
</dbReference>
<accession>A0A2T0ACD5</accession>